<comment type="subunit">
    <text evidence="4">Heterodimer of an alpha subunit and a beta subunit processed from the same precursor.</text>
</comment>
<evidence type="ECO:0000256" key="2">
    <source>
        <dbReference type="ARBA" id="ARBA00022801"/>
    </source>
</evidence>
<name>A0ABT1U943_9GAMM</name>
<dbReference type="EMBL" id="JANIBK010000106">
    <property type="protein sequence ID" value="MCQ8129890.1"/>
    <property type="molecule type" value="Genomic_DNA"/>
</dbReference>
<evidence type="ECO:0000256" key="3">
    <source>
        <dbReference type="ARBA" id="ARBA00023145"/>
    </source>
</evidence>
<dbReference type="InterPro" id="IPR002692">
    <property type="entry name" value="S45"/>
</dbReference>
<comment type="caution">
    <text evidence="5">The sequence shown here is derived from an EMBL/GenBank/DDBJ whole genome shotgun (WGS) entry which is preliminary data.</text>
</comment>
<dbReference type="InterPro" id="IPR029055">
    <property type="entry name" value="Ntn_hydrolases_N"/>
</dbReference>
<evidence type="ECO:0000256" key="1">
    <source>
        <dbReference type="ARBA" id="ARBA00006586"/>
    </source>
</evidence>
<dbReference type="Gene3D" id="1.10.1400.10">
    <property type="match status" value="1"/>
</dbReference>
<dbReference type="InterPro" id="IPR043147">
    <property type="entry name" value="Penicillin_amidase_A-knob"/>
</dbReference>
<accession>A0ABT1U943</accession>
<dbReference type="InterPro" id="IPR023343">
    <property type="entry name" value="Penicillin_amidase_dom1"/>
</dbReference>
<evidence type="ECO:0000313" key="5">
    <source>
        <dbReference type="EMBL" id="MCQ8129890.1"/>
    </source>
</evidence>
<keyword evidence="2" id="KW-0378">Hydrolase</keyword>
<dbReference type="CDD" id="cd03747">
    <property type="entry name" value="Ntn_PGA_like"/>
    <property type="match status" value="1"/>
</dbReference>
<keyword evidence="3" id="KW-0865">Zymogen</keyword>
<dbReference type="InterPro" id="IPR014395">
    <property type="entry name" value="Pen/GL7ACA/AHL_acylase"/>
</dbReference>
<dbReference type="PANTHER" id="PTHR34218">
    <property type="entry name" value="PEPTIDASE S45 PENICILLIN AMIDASE"/>
    <property type="match status" value="1"/>
</dbReference>
<organism evidence="5 6">
    <name type="scientific">Methylomonas rivi</name>
    <dbReference type="NCBI Taxonomy" id="2952226"/>
    <lineage>
        <taxon>Bacteria</taxon>
        <taxon>Pseudomonadati</taxon>
        <taxon>Pseudomonadota</taxon>
        <taxon>Gammaproteobacteria</taxon>
        <taxon>Methylococcales</taxon>
        <taxon>Methylococcaceae</taxon>
        <taxon>Methylomonas</taxon>
    </lineage>
</organism>
<dbReference type="Gene3D" id="3.60.20.10">
    <property type="entry name" value="Glutamine Phosphoribosylpyrophosphate, subunit 1, domain 1"/>
    <property type="match status" value="1"/>
</dbReference>
<comment type="similarity">
    <text evidence="1">Belongs to the peptidase S45 family.</text>
</comment>
<protein>
    <submittedName>
        <fullName evidence="5">Penicillin acylase family protein</fullName>
    </submittedName>
</protein>
<reference evidence="5 6" key="1">
    <citation type="submission" date="2022-07" db="EMBL/GenBank/DDBJ databases">
        <title>Methylomonas rivi sp. nov., Methylomonas rosea sp. nov., Methylomonas aureus sp. nov. and Methylomonas subterranea sp. nov., four novel methanotrophs isolated from a freshwater creek and the deep terrestrial subsurface.</title>
        <authorList>
            <person name="Abin C."/>
            <person name="Sankaranarayanan K."/>
            <person name="Garner C."/>
            <person name="Sindelar R."/>
            <person name="Kotary K."/>
            <person name="Garner R."/>
            <person name="Barclay S."/>
            <person name="Lawson P."/>
            <person name="Krumholz L."/>
        </authorList>
    </citation>
    <scope>NUCLEOTIDE SEQUENCE [LARGE SCALE GENOMIC DNA]</scope>
    <source>
        <strain evidence="5 6">WSC-6</strain>
    </source>
</reference>
<keyword evidence="6" id="KW-1185">Reference proteome</keyword>
<dbReference type="PANTHER" id="PTHR34218:SF4">
    <property type="entry name" value="ACYL-HOMOSERINE LACTONE ACYLASE QUIP"/>
    <property type="match status" value="1"/>
</dbReference>
<dbReference type="Gene3D" id="2.30.120.10">
    <property type="match status" value="1"/>
</dbReference>
<dbReference type="Gene3D" id="1.10.439.10">
    <property type="entry name" value="Penicillin Amidohydrolase, domain 1"/>
    <property type="match status" value="1"/>
</dbReference>
<gene>
    <name evidence="5" type="ORF">NP596_15625</name>
</gene>
<proteinExistence type="inferred from homology"/>
<evidence type="ECO:0000256" key="4">
    <source>
        <dbReference type="ARBA" id="ARBA00038735"/>
    </source>
</evidence>
<dbReference type="SUPFAM" id="SSF56235">
    <property type="entry name" value="N-terminal nucleophile aminohydrolases (Ntn hydrolases)"/>
    <property type="match status" value="1"/>
</dbReference>
<dbReference type="Proteomes" id="UP001524586">
    <property type="component" value="Unassembled WGS sequence"/>
</dbReference>
<dbReference type="RefSeq" id="WP_256616318.1">
    <property type="nucleotide sequence ID" value="NZ_JANIBK010000106.1"/>
</dbReference>
<dbReference type="Pfam" id="PF01804">
    <property type="entry name" value="Penicil_amidase"/>
    <property type="match status" value="1"/>
</dbReference>
<dbReference type="PIRSF" id="PIRSF001227">
    <property type="entry name" value="Pen_acylase"/>
    <property type="match status" value="1"/>
</dbReference>
<evidence type="ECO:0000313" key="6">
    <source>
        <dbReference type="Proteomes" id="UP001524586"/>
    </source>
</evidence>
<dbReference type="InterPro" id="IPR043146">
    <property type="entry name" value="Penicillin_amidase_N_B-knob"/>
</dbReference>
<sequence>MRIWLGLLALGCAWLFFRQALPEDTYLKLPGLPKAIEIVLDSHAVPHIYAGTADDAYFALGYLHAQDRLWQMDLNRRVGSGRLAEIFGGDVLEQDRFMRVLGLRRAAEVNLQQLDPATLASLQTYAQGVNAYLAQDHFLPVEFYLAGAPRPEPWQPADSLVWLKTMAWRLSGNWWEELLNLKLQQRLSPEQFADLFPPYPGDAPRALPDVKNLYAGLAPLAGKLLAQHREEAHKSIGSNNWVVDGSRTTSGKPLLANDPHLPLTAPSLWYFAHLHAPGLNAVGATLPGIPGILLGRNQRVAWSFTNTGPDSQDIFLEKLLSDQSNRYLTPTGSEAFTTLQEIIKVKDQADQELTIRVSRHGPVISDVDNDARQAAPNGMAAALSWVGLRQDDATIRFMLNAGRAQSASELKAFARDFHTPQQNIVYADADGNIGFVAAGRVPVRSSDNVLSGRLPAPGWLAGYDWQGLIPFEQLPQQTASQDGKIVTANQKITPPAYPYFITSGWALPYRAERIGALLDSHAKHGVASFAAIQHDVANPFASQLLPRLLTITVEELESKQILQGLRNWDRCMADDSAQPLIFAEWIRQLAAILYQEKLGDLYELVGDYQPQFLLQVLNNSHGGGGRWCAAANSGAALCDAEIKLALEAALTNLKRYYGDDPVQWRWGKSHVTVFKHHPFGQVPFLSALFNVEGESPGGMDTVNVSGYRYDEDSGRYLGEAGAAFRAIYDLAEPENSVFILGTGQSGNPFSSHYRDMTSAWLQGGYVPLMTDRERILNGAVERIHLQPE</sequence>